<dbReference type="InterPro" id="IPR010985">
    <property type="entry name" value="Ribbon_hlx_hlx"/>
</dbReference>
<dbReference type="InterPro" id="IPR013321">
    <property type="entry name" value="Arc_rbn_hlx_hlx"/>
</dbReference>
<dbReference type="InterPro" id="IPR022988">
    <property type="entry name" value="Ni_resp_reg_NikR"/>
</dbReference>
<name>A0A897MLZ2_9EURY</name>
<evidence type="ECO:0000256" key="6">
    <source>
        <dbReference type="ARBA" id="ARBA00023125"/>
    </source>
</evidence>
<evidence type="ECO:0000256" key="5">
    <source>
        <dbReference type="ARBA" id="ARBA00023015"/>
    </source>
</evidence>
<protein>
    <recommendedName>
        <fullName evidence="8">Putative nickel-responsive regulator</fullName>
    </recommendedName>
</protein>
<evidence type="ECO:0000313" key="12">
    <source>
        <dbReference type="Proteomes" id="UP000663586"/>
    </source>
</evidence>
<dbReference type="Pfam" id="PF08753">
    <property type="entry name" value="NikR_C"/>
    <property type="match status" value="1"/>
</dbReference>
<dbReference type="GO" id="GO:0010045">
    <property type="term" value="P:response to nickel cation"/>
    <property type="evidence" value="ECO:0007669"/>
    <property type="project" value="InterPro"/>
</dbReference>
<feature type="domain" description="Transcription factor NikR nickel binding C-terminal" evidence="10">
    <location>
        <begin position="54"/>
        <end position="129"/>
    </location>
</feature>
<dbReference type="InterPro" id="IPR027271">
    <property type="entry name" value="Acetolactate_synth/TF_NikR_C"/>
</dbReference>
<feature type="domain" description="Ribbon-helix-helix protein CopG" evidence="9">
    <location>
        <begin position="3"/>
        <end position="37"/>
    </location>
</feature>
<dbReference type="InterPro" id="IPR050192">
    <property type="entry name" value="CopG/NikR_regulator"/>
</dbReference>
<evidence type="ECO:0000256" key="4">
    <source>
        <dbReference type="ARBA" id="ARBA00022723"/>
    </source>
</evidence>
<dbReference type="SUPFAM" id="SSF55021">
    <property type="entry name" value="ACT-like"/>
    <property type="match status" value="1"/>
</dbReference>
<dbReference type="Gene3D" id="3.30.70.1150">
    <property type="entry name" value="ACT-like. Chain A, domain 2"/>
    <property type="match status" value="1"/>
</dbReference>
<evidence type="ECO:0000256" key="8">
    <source>
        <dbReference type="HAMAP-Rule" id="MF_00476"/>
    </source>
</evidence>
<evidence type="ECO:0000259" key="9">
    <source>
        <dbReference type="Pfam" id="PF01402"/>
    </source>
</evidence>
<keyword evidence="5 8" id="KW-0805">Transcription regulation</keyword>
<comment type="similarity">
    <text evidence="2 8">Belongs to the transcriptional regulatory CopG/NikR family.</text>
</comment>
<dbReference type="EMBL" id="CP064786">
    <property type="protein sequence ID" value="QSG01627.1"/>
    <property type="molecule type" value="Genomic_DNA"/>
</dbReference>
<dbReference type="SUPFAM" id="SSF47598">
    <property type="entry name" value="Ribbon-helix-helix"/>
    <property type="match status" value="1"/>
</dbReference>
<dbReference type="RefSeq" id="WP_238478744.1">
    <property type="nucleotide sequence ID" value="NZ_CP064786.1"/>
</dbReference>
<dbReference type="HAMAP" id="MF_00476">
    <property type="entry name" value="NikR"/>
    <property type="match status" value="1"/>
</dbReference>
<feature type="binding site" evidence="8">
    <location>
        <position position="77"/>
    </location>
    <ligand>
        <name>Ni(2+)</name>
        <dbReference type="ChEBI" id="CHEBI:49786"/>
    </ligand>
</feature>
<keyword evidence="7 8" id="KW-0804">Transcription</keyword>
<feature type="binding site" evidence="8">
    <location>
        <position position="96"/>
    </location>
    <ligand>
        <name>Ni(2+)</name>
        <dbReference type="ChEBI" id="CHEBI:49786"/>
    </ligand>
</feature>
<keyword evidence="6 8" id="KW-0238">DNA-binding</keyword>
<accession>A0A897MLZ2</accession>
<keyword evidence="12" id="KW-1185">Reference proteome</keyword>
<dbReference type="Pfam" id="PF01402">
    <property type="entry name" value="RHH_1"/>
    <property type="match status" value="1"/>
</dbReference>
<dbReference type="GO" id="GO:0003700">
    <property type="term" value="F:DNA-binding transcription factor activity"/>
    <property type="evidence" value="ECO:0007669"/>
    <property type="project" value="UniProtKB-UniRule"/>
</dbReference>
<dbReference type="InterPro" id="IPR014864">
    <property type="entry name" value="TF_NikR_Ni-bd_C"/>
</dbReference>
<evidence type="ECO:0000256" key="1">
    <source>
        <dbReference type="ARBA" id="ARBA00002339"/>
    </source>
</evidence>
<evidence type="ECO:0000256" key="3">
    <source>
        <dbReference type="ARBA" id="ARBA00022596"/>
    </source>
</evidence>
<dbReference type="InterPro" id="IPR002145">
    <property type="entry name" value="CopG"/>
</dbReference>
<feature type="binding site" evidence="8">
    <location>
        <position position="88"/>
    </location>
    <ligand>
        <name>Ni(2+)</name>
        <dbReference type="ChEBI" id="CHEBI:49786"/>
    </ligand>
</feature>
<evidence type="ECO:0000259" key="10">
    <source>
        <dbReference type="Pfam" id="PF08753"/>
    </source>
</evidence>
<comment type="cofactor">
    <cofactor evidence="8">
        <name>Ni(2+)</name>
        <dbReference type="ChEBI" id="CHEBI:49786"/>
    </cofactor>
    <text evidence="8">Binds 1 nickel ion per subunit.</text>
</comment>
<dbReference type="Gene3D" id="1.10.1220.10">
    <property type="entry name" value="Met repressor-like"/>
    <property type="match status" value="1"/>
</dbReference>
<keyword evidence="4 8" id="KW-0479">Metal-binding</keyword>
<dbReference type="PANTHER" id="PTHR34719:SF3">
    <property type="entry name" value="NICKEL-RESPONSIVE REGULATOR-RELATED"/>
    <property type="match status" value="1"/>
</dbReference>
<dbReference type="GO" id="GO:0016151">
    <property type="term" value="F:nickel cation binding"/>
    <property type="evidence" value="ECO:0007669"/>
    <property type="project" value="UniProtKB-UniRule"/>
</dbReference>
<dbReference type="CDD" id="cd22231">
    <property type="entry name" value="RHH_NikR_HicB-like"/>
    <property type="match status" value="1"/>
</dbReference>
<evidence type="ECO:0000256" key="2">
    <source>
        <dbReference type="ARBA" id="ARBA00008478"/>
    </source>
</evidence>
<gene>
    <name evidence="11" type="primary">nikR2</name>
    <name evidence="11" type="ORF">AArcS_0398</name>
</gene>
<dbReference type="Proteomes" id="UP000663586">
    <property type="component" value="Chromosome"/>
</dbReference>
<dbReference type="GO" id="GO:0003677">
    <property type="term" value="F:DNA binding"/>
    <property type="evidence" value="ECO:0007669"/>
    <property type="project" value="UniProtKB-KW"/>
</dbReference>
<dbReference type="AlphaFoldDB" id="A0A897MLZ2"/>
<feature type="binding site" evidence="8">
    <location>
        <position position="90"/>
    </location>
    <ligand>
        <name>Ni(2+)</name>
        <dbReference type="ChEBI" id="CHEBI:49786"/>
    </ligand>
</feature>
<dbReference type="GeneID" id="70683783"/>
<reference evidence="11" key="1">
    <citation type="submission" date="2020-11" db="EMBL/GenBank/DDBJ databases">
        <title>Carbohydrate-dependent, anaerobic sulfur respiration: A novel catabolism in halophilic archaea.</title>
        <authorList>
            <person name="Sorokin D.Y."/>
            <person name="Messina E."/>
            <person name="Smedile F."/>
            <person name="La Cono V."/>
            <person name="Hallsworth J.E."/>
            <person name="Yakimov M.M."/>
        </authorList>
    </citation>
    <scope>NUCLEOTIDE SEQUENCE</scope>
    <source>
        <strain evidence="11">AArc-S</strain>
    </source>
</reference>
<proteinExistence type="inferred from homology"/>
<keyword evidence="3 8" id="KW-0533">Nickel</keyword>
<dbReference type="PANTHER" id="PTHR34719">
    <property type="entry name" value="NICKEL-RESPONSIVE REGULATOR"/>
    <property type="match status" value="1"/>
</dbReference>
<dbReference type="InterPro" id="IPR045865">
    <property type="entry name" value="ACT-like_dom_sf"/>
</dbReference>
<comment type="function">
    <text evidence="1 8">Transcriptional regulator.</text>
</comment>
<evidence type="ECO:0000256" key="7">
    <source>
        <dbReference type="ARBA" id="ARBA00023163"/>
    </source>
</evidence>
<organism evidence="11 12">
    <name type="scientific">Natranaeroarchaeum sulfidigenes</name>
    <dbReference type="NCBI Taxonomy" id="2784880"/>
    <lineage>
        <taxon>Archaea</taxon>
        <taxon>Methanobacteriati</taxon>
        <taxon>Methanobacteriota</taxon>
        <taxon>Stenosarchaea group</taxon>
        <taxon>Halobacteria</taxon>
        <taxon>Halobacteriales</taxon>
        <taxon>Natronoarchaeaceae</taxon>
        <taxon>Natranaeroarchaeum</taxon>
    </lineage>
</organism>
<sequence>MPVVSISLPEELLESVDSFAEDRGYTGRSEVFRQSVRGLIGEFDDPELQGRELMGTVTVLFEYGSSDVENEVTHLRHEYESLIVSNVHGHVGERYCMELFVIEGTIEDVSDVVSGVRTVDGVLTVDYSLQPIDDVGGIPSQS</sequence>
<dbReference type="KEGG" id="hara:AArcS_0398"/>
<evidence type="ECO:0000313" key="11">
    <source>
        <dbReference type="EMBL" id="QSG01627.1"/>
    </source>
</evidence>